<dbReference type="AlphaFoldDB" id="A0A420WHE6"/>
<evidence type="ECO:0000256" key="3">
    <source>
        <dbReference type="ARBA" id="ARBA00022448"/>
    </source>
</evidence>
<dbReference type="RefSeq" id="WP_121220198.1">
    <property type="nucleotide sequence ID" value="NZ_RBIG01000002.1"/>
</dbReference>
<reference evidence="9 10" key="1">
    <citation type="submission" date="2018-10" db="EMBL/GenBank/DDBJ databases">
        <title>Comparative analysis of microorganisms from saline springs in Andes Mountain Range, Colombia.</title>
        <authorList>
            <person name="Rubin E."/>
        </authorList>
    </citation>
    <scope>NUCLEOTIDE SEQUENCE [LARGE SCALE GENOMIC DNA]</scope>
    <source>
        <strain evidence="9 10">USBA 36</strain>
    </source>
</reference>
<feature type="transmembrane region" description="Helical" evidence="8">
    <location>
        <begin position="291"/>
        <end position="309"/>
    </location>
</feature>
<feature type="transmembrane region" description="Helical" evidence="8">
    <location>
        <begin position="195"/>
        <end position="225"/>
    </location>
</feature>
<gene>
    <name evidence="9" type="ORF">BCL74_2376</name>
</gene>
<feature type="transmembrane region" description="Helical" evidence="8">
    <location>
        <begin position="77"/>
        <end position="95"/>
    </location>
</feature>
<dbReference type="Gene3D" id="1.10.3470.10">
    <property type="entry name" value="ABC transporter involved in vitamin B12 uptake, BtuC"/>
    <property type="match status" value="1"/>
</dbReference>
<sequence>MTVETRHDVAAGARSWLMPGALLVLLALLILLALSVGQYPVTPGQLFDLIVAGLTGRPSAVPETVQTVIWQVRLPRVAGALLVGAALAAAGAAYQGLFRNPLVSPDILGVSAGSGLGAVLGIFLSLPVIGIQLSAFVFGIAAVTLVYLIAASVRGREPVLVLVLAGVVLGTLAGAVISLLKVLADPYDQLPAITFWLLGSLATLNPGDVLAAAPLVLLGLAPLYLLRWRMNLMALGDEEAKTLGVDAARLRLLFIAAATLMTAAVVSISGIVGWVGLVMPHIARMLVGPNFEQLLPASLLLGAGYLLIVDTLARTLTVTEVPLGILTAFLGAPFFLWLLARGRHGWQ</sequence>
<keyword evidence="4" id="KW-1003">Cell membrane</keyword>
<dbReference type="InterPro" id="IPR037294">
    <property type="entry name" value="ABC_BtuC-like"/>
</dbReference>
<dbReference type="OrthoDB" id="9811975at2"/>
<name>A0A420WHE6_9PROT</name>
<comment type="subcellular location">
    <subcellularLocation>
        <location evidence="1">Cell membrane</location>
        <topology evidence="1">Multi-pass membrane protein</topology>
    </subcellularLocation>
</comment>
<dbReference type="EMBL" id="RBIG01000002">
    <property type="protein sequence ID" value="RKQ70428.1"/>
    <property type="molecule type" value="Genomic_DNA"/>
</dbReference>
<feature type="transmembrane region" description="Helical" evidence="8">
    <location>
        <begin position="16"/>
        <end position="36"/>
    </location>
</feature>
<keyword evidence="6 8" id="KW-1133">Transmembrane helix</keyword>
<dbReference type="SUPFAM" id="SSF81345">
    <property type="entry name" value="ABC transporter involved in vitamin B12 uptake, BtuC"/>
    <property type="match status" value="1"/>
</dbReference>
<evidence type="ECO:0000256" key="8">
    <source>
        <dbReference type="SAM" id="Phobius"/>
    </source>
</evidence>
<evidence type="ECO:0000256" key="7">
    <source>
        <dbReference type="ARBA" id="ARBA00023136"/>
    </source>
</evidence>
<dbReference type="GO" id="GO:0022857">
    <property type="term" value="F:transmembrane transporter activity"/>
    <property type="evidence" value="ECO:0007669"/>
    <property type="project" value="InterPro"/>
</dbReference>
<comment type="similarity">
    <text evidence="2">Belongs to the binding-protein-dependent transport system permease family. FecCD subfamily.</text>
</comment>
<evidence type="ECO:0000256" key="2">
    <source>
        <dbReference type="ARBA" id="ARBA00007935"/>
    </source>
</evidence>
<evidence type="ECO:0000256" key="6">
    <source>
        <dbReference type="ARBA" id="ARBA00022989"/>
    </source>
</evidence>
<feature type="transmembrane region" description="Helical" evidence="8">
    <location>
        <begin position="133"/>
        <end position="153"/>
    </location>
</feature>
<proteinExistence type="inferred from homology"/>
<feature type="transmembrane region" description="Helical" evidence="8">
    <location>
        <begin position="252"/>
        <end position="279"/>
    </location>
</feature>
<dbReference type="PANTHER" id="PTHR30472">
    <property type="entry name" value="FERRIC ENTEROBACTIN TRANSPORT SYSTEM PERMEASE PROTEIN"/>
    <property type="match status" value="1"/>
</dbReference>
<dbReference type="InterPro" id="IPR000522">
    <property type="entry name" value="ABC_transptr_permease_BtuC"/>
</dbReference>
<dbReference type="FunFam" id="1.10.3470.10:FF:000001">
    <property type="entry name" value="Vitamin B12 ABC transporter permease BtuC"/>
    <property type="match status" value="1"/>
</dbReference>
<dbReference type="Pfam" id="PF01032">
    <property type="entry name" value="FecCD"/>
    <property type="match status" value="1"/>
</dbReference>
<keyword evidence="3" id="KW-0813">Transport</keyword>
<feature type="transmembrane region" description="Helical" evidence="8">
    <location>
        <begin position="321"/>
        <end position="340"/>
    </location>
</feature>
<dbReference type="PANTHER" id="PTHR30472:SF70">
    <property type="entry name" value="MOLYBDATE IMPORT SYSTEM PERMEASE PROTEIN MOLB"/>
    <property type="match status" value="1"/>
</dbReference>
<dbReference type="Proteomes" id="UP000277424">
    <property type="component" value="Unassembled WGS sequence"/>
</dbReference>
<dbReference type="GO" id="GO:0033214">
    <property type="term" value="P:siderophore-iron import into cell"/>
    <property type="evidence" value="ECO:0007669"/>
    <property type="project" value="TreeGrafter"/>
</dbReference>
<dbReference type="CDD" id="cd06550">
    <property type="entry name" value="TM_ABC_iron-siderophores_like"/>
    <property type="match status" value="1"/>
</dbReference>
<evidence type="ECO:0000256" key="1">
    <source>
        <dbReference type="ARBA" id="ARBA00004651"/>
    </source>
</evidence>
<feature type="transmembrane region" description="Helical" evidence="8">
    <location>
        <begin position="159"/>
        <end position="183"/>
    </location>
</feature>
<evidence type="ECO:0000313" key="10">
    <source>
        <dbReference type="Proteomes" id="UP000277424"/>
    </source>
</evidence>
<evidence type="ECO:0000256" key="4">
    <source>
        <dbReference type="ARBA" id="ARBA00022475"/>
    </source>
</evidence>
<evidence type="ECO:0000313" key="9">
    <source>
        <dbReference type="EMBL" id="RKQ70428.1"/>
    </source>
</evidence>
<keyword evidence="5 8" id="KW-0812">Transmembrane</keyword>
<protein>
    <submittedName>
        <fullName evidence="9">Iron complex transport system permease protein</fullName>
    </submittedName>
</protein>
<evidence type="ECO:0000256" key="5">
    <source>
        <dbReference type="ARBA" id="ARBA00022692"/>
    </source>
</evidence>
<dbReference type="GO" id="GO:0005886">
    <property type="term" value="C:plasma membrane"/>
    <property type="evidence" value="ECO:0007669"/>
    <property type="project" value="UniProtKB-SubCell"/>
</dbReference>
<feature type="transmembrane region" description="Helical" evidence="8">
    <location>
        <begin position="107"/>
        <end position="126"/>
    </location>
</feature>
<organism evidence="9 10">
    <name type="scientific">Oceanibaculum indicum</name>
    <dbReference type="NCBI Taxonomy" id="526216"/>
    <lineage>
        <taxon>Bacteria</taxon>
        <taxon>Pseudomonadati</taxon>
        <taxon>Pseudomonadota</taxon>
        <taxon>Alphaproteobacteria</taxon>
        <taxon>Rhodospirillales</taxon>
        <taxon>Oceanibaculaceae</taxon>
        <taxon>Oceanibaculum</taxon>
    </lineage>
</organism>
<comment type="caution">
    <text evidence="9">The sequence shown here is derived from an EMBL/GenBank/DDBJ whole genome shotgun (WGS) entry which is preliminary data.</text>
</comment>
<accession>A0A420WHE6</accession>
<keyword evidence="7 8" id="KW-0472">Membrane</keyword>